<sequence length="76" mass="8969">MMLFDRLRTTRFLSSLNVRTQFKSLSGLFRLATQTTFSGLNLYHIPKYLYWEFSGVKNPSSKLWPEETNLSPFLMD</sequence>
<gene>
    <name evidence="1" type="ORF">EUGRSUZ_F00851</name>
</gene>
<reference evidence="1" key="1">
    <citation type="submission" date="2013-07" db="EMBL/GenBank/DDBJ databases">
        <title>The genome of Eucalyptus grandis.</title>
        <authorList>
            <person name="Schmutz J."/>
            <person name="Hayes R."/>
            <person name="Myburg A."/>
            <person name="Tuskan G."/>
            <person name="Grattapaglia D."/>
            <person name="Rokhsar D.S."/>
        </authorList>
    </citation>
    <scope>NUCLEOTIDE SEQUENCE</scope>
    <source>
        <tissue evidence="1">Leaf extractions</tissue>
    </source>
</reference>
<dbReference type="Gramene" id="KCW67080">
    <property type="protein sequence ID" value="KCW67080"/>
    <property type="gene ID" value="EUGRSUZ_F00851"/>
</dbReference>
<dbReference type="InParanoid" id="A0A059BN01"/>
<organism evidence="1">
    <name type="scientific">Eucalyptus grandis</name>
    <name type="common">Flooded gum</name>
    <dbReference type="NCBI Taxonomy" id="71139"/>
    <lineage>
        <taxon>Eukaryota</taxon>
        <taxon>Viridiplantae</taxon>
        <taxon>Streptophyta</taxon>
        <taxon>Embryophyta</taxon>
        <taxon>Tracheophyta</taxon>
        <taxon>Spermatophyta</taxon>
        <taxon>Magnoliopsida</taxon>
        <taxon>eudicotyledons</taxon>
        <taxon>Gunneridae</taxon>
        <taxon>Pentapetalae</taxon>
        <taxon>rosids</taxon>
        <taxon>malvids</taxon>
        <taxon>Myrtales</taxon>
        <taxon>Myrtaceae</taxon>
        <taxon>Myrtoideae</taxon>
        <taxon>Eucalypteae</taxon>
        <taxon>Eucalyptus</taxon>
    </lineage>
</organism>
<evidence type="ECO:0000313" key="1">
    <source>
        <dbReference type="EMBL" id="KCW67080.1"/>
    </source>
</evidence>
<dbReference type="AlphaFoldDB" id="A0A059BN01"/>
<accession>A0A059BN01</accession>
<proteinExistence type="predicted"/>
<name>A0A059BN01_EUCGR</name>
<dbReference type="OMA" id="RITRVPW"/>
<dbReference type="EMBL" id="KK198758">
    <property type="protein sequence ID" value="KCW67080.1"/>
    <property type="molecule type" value="Genomic_DNA"/>
</dbReference>
<protein>
    <submittedName>
        <fullName evidence="1">Uncharacterized protein</fullName>
    </submittedName>
</protein>